<evidence type="ECO:0000256" key="1">
    <source>
        <dbReference type="SAM" id="MobiDB-lite"/>
    </source>
</evidence>
<feature type="region of interest" description="Disordered" evidence="1">
    <location>
        <begin position="258"/>
        <end position="287"/>
    </location>
</feature>
<dbReference type="GO" id="GO:0000164">
    <property type="term" value="C:protein phosphatase type 1 complex"/>
    <property type="evidence" value="ECO:0007669"/>
    <property type="project" value="TreeGrafter"/>
</dbReference>
<dbReference type="InterPro" id="IPR050782">
    <property type="entry name" value="PP1_regulatory_subunit_3"/>
</dbReference>
<evidence type="ECO:0000313" key="4">
    <source>
        <dbReference type="Proteomes" id="UP000193560"/>
    </source>
</evidence>
<organism evidence="3 4">
    <name type="scientific">Absidia repens</name>
    <dbReference type="NCBI Taxonomy" id="90262"/>
    <lineage>
        <taxon>Eukaryota</taxon>
        <taxon>Fungi</taxon>
        <taxon>Fungi incertae sedis</taxon>
        <taxon>Mucoromycota</taxon>
        <taxon>Mucoromycotina</taxon>
        <taxon>Mucoromycetes</taxon>
        <taxon>Mucorales</taxon>
        <taxon>Cunninghamellaceae</taxon>
        <taxon>Absidia</taxon>
    </lineage>
</organism>
<sequence>MSYQNKLLEKNRARAPTDPKIRSFTHWLINETLLKLEAPGSYFTLVHHRPKHQCIPTRRVSLIHHGQANSLPPVPVPVPVATTKKKSVRFCSDEDLEQVRLFIKTQTPLAVHSDPPMPAKETRLDIKYPNWPSKWSMYKSLAQAMIRMENVQLVENDQGNKVLMGRCRVANLAFEKQVVVRYSLDHWKSYSEIKASFRESLASSSPRSWDRFTFDIDLPATNTAPFTCWIALCYHVNQQEFWDNNEGKNYQVDLVPISTLSSPSTPPLQLSDTDEEEEDDDDDDDIKMDDAFLYPVKPTTTSTNTTSSTPFHALDQLKSRYSFSNAPPSTTTSTTNINPSLTYQHSFDHTLPSSSPQLGYQDFISKYCFYNSSPPSSILQN</sequence>
<dbReference type="Proteomes" id="UP000193560">
    <property type="component" value="Unassembled WGS sequence"/>
</dbReference>
<dbReference type="PANTHER" id="PTHR12307">
    <property type="entry name" value="PROTEIN PHOSPHATASE 1 REGULATORY SUBUNIT"/>
    <property type="match status" value="1"/>
</dbReference>
<dbReference type="PROSITE" id="PS51159">
    <property type="entry name" value="CBM21"/>
    <property type="match status" value="1"/>
</dbReference>
<dbReference type="GO" id="GO:0008157">
    <property type="term" value="F:protein phosphatase 1 binding"/>
    <property type="evidence" value="ECO:0007669"/>
    <property type="project" value="TreeGrafter"/>
</dbReference>
<feature type="compositionally biased region" description="Acidic residues" evidence="1">
    <location>
        <begin position="272"/>
        <end position="287"/>
    </location>
</feature>
<accession>A0A1X2HY82</accession>
<feature type="compositionally biased region" description="Low complexity" evidence="1">
    <location>
        <begin position="258"/>
        <end position="271"/>
    </location>
</feature>
<protein>
    <submittedName>
        <fullName evidence="3">Putative phosphatase regulatory subunit-domain-containing protein</fullName>
    </submittedName>
</protein>
<dbReference type="GO" id="GO:0005979">
    <property type="term" value="P:regulation of glycogen biosynthetic process"/>
    <property type="evidence" value="ECO:0007669"/>
    <property type="project" value="TreeGrafter"/>
</dbReference>
<dbReference type="EMBL" id="MCGE01000045">
    <property type="protein sequence ID" value="ORZ05242.1"/>
    <property type="molecule type" value="Genomic_DNA"/>
</dbReference>
<dbReference type="Pfam" id="PF03370">
    <property type="entry name" value="CBM_21"/>
    <property type="match status" value="1"/>
</dbReference>
<name>A0A1X2HY82_9FUNG</name>
<evidence type="ECO:0000313" key="3">
    <source>
        <dbReference type="EMBL" id="ORZ05242.1"/>
    </source>
</evidence>
<reference evidence="3 4" key="1">
    <citation type="submission" date="2016-07" db="EMBL/GenBank/DDBJ databases">
        <title>Pervasive Adenine N6-methylation of Active Genes in Fungi.</title>
        <authorList>
            <consortium name="DOE Joint Genome Institute"/>
            <person name="Mondo S.J."/>
            <person name="Dannebaum R.O."/>
            <person name="Kuo R.C."/>
            <person name="Labutti K."/>
            <person name="Haridas S."/>
            <person name="Kuo A."/>
            <person name="Salamov A."/>
            <person name="Ahrendt S.R."/>
            <person name="Lipzen A."/>
            <person name="Sullivan W."/>
            <person name="Andreopoulos W.B."/>
            <person name="Clum A."/>
            <person name="Lindquist E."/>
            <person name="Daum C."/>
            <person name="Ramamoorthy G.K."/>
            <person name="Gryganskyi A."/>
            <person name="Culley D."/>
            <person name="Magnuson J.K."/>
            <person name="James T.Y."/>
            <person name="O'Malley M.A."/>
            <person name="Stajich J.E."/>
            <person name="Spatafora J.W."/>
            <person name="Visel A."/>
            <person name="Grigoriev I.V."/>
        </authorList>
    </citation>
    <scope>NUCLEOTIDE SEQUENCE [LARGE SCALE GENOMIC DNA]</scope>
    <source>
        <strain evidence="3 4">NRRL 1336</strain>
    </source>
</reference>
<dbReference type="STRING" id="90262.A0A1X2HY82"/>
<dbReference type="Gene3D" id="2.60.40.2440">
    <property type="entry name" value="Carbohydrate binding type-21 domain"/>
    <property type="match status" value="1"/>
</dbReference>
<gene>
    <name evidence="3" type="ORF">BCR42DRAFT_496775</name>
</gene>
<keyword evidence="4" id="KW-1185">Reference proteome</keyword>
<dbReference type="GO" id="GO:2001069">
    <property type="term" value="F:glycogen binding"/>
    <property type="evidence" value="ECO:0007669"/>
    <property type="project" value="TreeGrafter"/>
</dbReference>
<dbReference type="InterPro" id="IPR005036">
    <property type="entry name" value="CBM21_dom"/>
</dbReference>
<comment type="caution">
    <text evidence="3">The sequence shown here is derived from an EMBL/GenBank/DDBJ whole genome shotgun (WGS) entry which is preliminary data.</text>
</comment>
<proteinExistence type="predicted"/>
<feature type="domain" description="CBM21" evidence="2">
    <location>
        <begin position="143"/>
        <end position="253"/>
    </location>
</feature>
<dbReference type="InterPro" id="IPR038175">
    <property type="entry name" value="CBM21_dom_sf"/>
</dbReference>
<dbReference type="OrthoDB" id="1881at2759"/>
<dbReference type="AlphaFoldDB" id="A0A1X2HY82"/>
<dbReference type="PANTHER" id="PTHR12307:SF36">
    <property type="entry name" value="GLYCOGEN-BINDING SUBUNIT 76A"/>
    <property type="match status" value="1"/>
</dbReference>
<evidence type="ECO:0000259" key="2">
    <source>
        <dbReference type="PROSITE" id="PS51159"/>
    </source>
</evidence>